<dbReference type="InterPro" id="IPR058240">
    <property type="entry name" value="rSAM_sf"/>
</dbReference>
<feature type="compositionally biased region" description="Basic and acidic residues" evidence="1">
    <location>
        <begin position="479"/>
        <end position="489"/>
    </location>
</feature>
<dbReference type="SUPFAM" id="SSF102114">
    <property type="entry name" value="Radical SAM enzymes"/>
    <property type="match status" value="1"/>
</dbReference>
<dbReference type="PROSITE" id="PS51918">
    <property type="entry name" value="RADICAL_SAM"/>
    <property type="match status" value="1"/>
</dbReference>
<feature type="region of interest" description="Disordered" evidence="1">
    <location>
        <begin position="479"/>
        <end position="499"/>
    </location>
</feature>
<evidence type="ECO:0000256" key="1">
    <source>
        <dbReference type="SAM" id="MobiDB-lite"/>
    </source>
</evidence>
<dbReference type="Pfam" id="PF19864">
    <property type="entry name" value="Radical_SAM_N2"/>
    <property type="match status" value="1"/>
</dbReference>
<sequence>MSRSAMTTTIRRRLASEIGRIDKQAPFRVALSYPSPYRAGMSSLGYLQIYKTIQAEPGMACERAFLPDDDVPGAPPAQGAPVTYEGLRPLSDFPVIALSVAYELELAGVVRLLDLAGLPALREERDGRHPFVLAGGPLTFSNPLPLAPFADAIIMGEADTLAIDALRLLRDAPSREAALDALARLPHVFVPARHGAEMPPVARCDDALLPAWSPIRAEETELSNMFLIEAERGCSRGCAYCVMRRSTNGGMRIVPKERLLELIPADARRVGLVGAAVSDHPKIVEVVRTLAERGCEVGLSSLRPDRLSDDFVGALRLAGYRTLTTAMDGTSERVRETLERRARPRHLQRAAELARQHGMNRLKLYLMVGVPGETDADVDECVAFVSELSRIVPVALGIAPFCPKRNTPLHGARFAGIDVVNKRLDRLRRGLRGRADVRATSARWAWVEAELAAGGEAEGRAVLQAVRAGGSFRDYERALKKVERPEPPRRQSLPLLAAG</sequence>
<dbReference type="EMBL" id="CP012670">
    <property type="protein sequence ID" value="AUX27090.1"/>
    <property type="molecule type" value="Genomic_DNA"/>
</dbReference>
<dbReference type="InterPro" id="IPR006638">
    <property type="entry name" value="Elp3/MiaA/NifB-like_rSAM"/>
</dbReference>
<dbReference type="SFLD" id="SFLDG01082">
    <property type="entry name" value="B12-binding_domain_containing"/>
    <property type="match status" value="1"/>
</dbReference>
<protein>
    <submittedName>
        <fullName evidence="3">Radical SAM protein</fullName>
    </submittedName>
</protein>
<dbReference type="Gene3D" id="3.80.30.20">
    <property type="entry name" value="tm_1862 like domain"/>
    <property type="match status" value="1"/>
</dbReference>
<name>A0A4P2QBK8_SORCE</name>
<dbReference type="Pfam" id="PF04055">
    <property type="entry name" value="Radical_SAM"/>
    <property type="match status" value="1"/>
</dbReference>
<dbReference type="SMART" id="SM00729">
    <property type="entry name" value="Elp3"/>
    <property type="match status" value="1"/>
</dbReference>
<feature type="domain" description="Radical SAM core" evidence="2">
    <location>
        <begin position="219"/>
        <end position="438"/>
    </location>
</feature>
<dbReference type="SFLD" id="SFLDS00029">
    <property type="entry name" value="Radical_SAM"/>
    <property type="match status" value="1"/>
</dbReference>
<accession>A0A4P2QBK8</accession>
<reference evidence="3 4" key="1">
    <citation type="submission" date="2015-09" db="EMBL/GenBank/DDBJ databases">
        <title>Sorangium comparison.</title>
        <authorList>
            <person name="Zaburannyi N."/>
            <person name="Bunk B."/>
            <person name="Overmann J."/>
            <person name="Mueller R."/>
        </authorList>
    </citation>
    <scope>NUCLEOTIDE SEQUENCE [LARGE SCALE GENOMIC DNA]</scope>
    <source>
        <strain evidence="3 4">So ceGT47</strain>
    </source>
</reference>
<dbReference type="PANTHER" id="PTHR42731">
    <property type="entry name" value="SLL1084 PROTEIN"/>
    <property type="match status" value="1"/>
</dbReference>
<dbReference type="Proteomes" id="UP000295781">
    <property type="component" value="Chromosome"/>
</dbReference>
<dbReference type="InterPro" id="IPR045784">
    <property type="entry name" value="Radical_SAM_N2"/>
</dbReference>
<gene>
    <name evidence="3" type="primary">cofH</name>
    <name evidence="3" type="ORF">SOCEGT47_076690</name>
</gene>
<proteinExistence type="predicted"/>
<dbReference type="GO" id="GO:0003824">
    <property type="term" value="F:catalytic activity"/>
    <property type="evidence" value="ECO:0007669"/>
    <property type="project" value="InterPro"/>
</dbReference>
<dbReference type="PANTHER" id="PTHR42731:SF5">
    <property type="entry name" value="RADICAL SAM DOMAIN PROTEIN"/>
    <property type="match status" value="1"/>
</dbReference>
<dbReference type="AlphaFoldDB" id="A0A4P2QBK8"/>
<dbReference type="OrthoDB" id="9806827at2"/>
<evidence type="ECO:0000313" key="4">
    <source>
        <dbReference type="Proteomes" id="UP000295781"/>
    </source>
</evidence>
<dbReference type="InterPro" id="IPR023404">
    <property type="entry name" value="rSAM_horseshoe"/>
</dbReference>
<organism evidence="3 4">
    <name type="scientific">Sorangium cellulosum</name>
    <name type="common">Polyangium cellulosum</name>
    <dbReference type="NCBI Taxonomy" id="56"/>
    <lineage>
        <taxon>Bacteria</taxon>
        <taxon>Pseudomonadati</taxon>
        <taxon>Myxococcota</taxon>
        <taxon>Polyangia</taxon>
        <taxon>Polyangiales</taxon>
        <taxon>Polyangiaceae</taxon>
        <taxon>Sorangium</taxon>
    </lineage>
</organism>
<evidence type="ECO:0000259" key="2">
    <source>
        <dbReference type="PROSITE" id="PS51918"/>
    </source>
</evidence>
<dbReference type="CDD" id="cd01335">
    <property type="entry name" value="Radical_SAM"/>
    <property type="match status" value="1"/>
</dbReference>
<dbReference type="InterPro" id="IPR007197">
    <property type="entry name" value="rSAM"/>
</dbReference>
<dbReference type="GO" id="GO:0051536">
    <property type="term" value="F:iron-sulfur cluster binding"/>
    <property type="evidence" value="ECO:0007669"/>
    <property type="project" value="InterPro"/>
</dbReference>
<evidence type="ECO:0000313" key="3">
    <source>
        <dbReference type="EMBL" id="AUX27090.1"/>
    </source>
</evidence>